<dbReference type="PANTHER" id="PTHR30603:SF47">
    <property type="entry name" value="RNA POLYMERASE SIGMA FACTOR SIGD, CHLOROPLASTIC"/>
    <property type="match status" value="1"/>
</dbReference>
<evidence type="ECO:0000259" key="6">
    <source>
        <dbReference type="Pfam" id="PF00140"/>
    </source>
</evidence>
<evidence type="ECO:0000313" key="9">
    <source>
        <dbReference type="EMBL" id="HIU40808.1"/>
    </source>
</evidence>
<dbReference type="SUPFAM" id="SSF88946">
    <property type="entry name" value="Sigma2 domain of RNA polymerase sigma factors"/>
    <property type="match status" value="1"/>
</dbReference>
<dbReference type="PRINTS" id="PR00046">
    <property type="entry name" value="SIGMA70FCT"/>
</dbReference>
<name>A0A9D1INW5_9FIRM</name>
<keyword evidence="2" id="KW-0731">Sigma factor</keyword>
<reference evidence="9" key="2">
    <citation type="journal article" date="2021" name="PeerJ">
        <title>Extensive microbial diversity within the chicken gut microbiome revealed by metagenomics and culture.</title>
        <authorList>
            <person name="Gilroy R."/>
            <person name="Ravi A."/>
            <person name="Getino M."/>
            <person name="Pursley I."/>
            <person name="Horton D.L."/>
            <person name="Alikhan N.F."/>
            <person name="Baker D."/>
            <person name="Gharbi K."/>
            <person name="Hall N."/>
            <person name="Watson M."/>
            <person name="Adriaenssens E.M."/>
            <person name="Foster-Nyarko E."/>
            <person name="Jarju S."/>
            <person name="Secka A."/>
            <person name="Antonio M."/>
            <person name="Oren A."/>
            <person name="Chaudhuri R.R."/>
            <person name="La Ragione R."/>
            <person name="Hildebrand F."/>
            <person name="Pallen M.J."/>
        </authorList>
    </citation>
    <scope>NUCLEOTIDE SEQUENCE</scope>
    <source>
        <strain evidence="9">CHK193-30670</strain>
    </source>
</reference>
<feature type="domain" description="RNA polymerase sigma-70 region 1.2" evidence="6">
    <location>
        <begin position="78"/>
        <end position="110"/>
    </location>
</feature>
<dbReference type="InterPro" id="IPR050239">
    <property type="entry name" value="Sigma-70_RNA_pol_init_factors"/>
</dbReference>
<evidence type="ECO:0000256" key="4">
    <source>
        <dbReference type="ARBA" id="ARBA00023163"/>
    </source>
</evidence>
<dbReference type="PANTHER" id="PTHR30603">
    <property type="entry name" value="RNA POLYMERASE SIGMA FACTOR RPO"/>
    <property type="match status" value="1"/>
</dbReference>
<evidence type="ECO:0000256" key="3">
    <source>
        <dbReference type="ARBA" id="ARBA00023125"/>
    </source>
</evidence>
<dbReference type="SUPFAM" id="SSF88659">
    <property type="entry name" value="Sigma3 and sigma4 domains of RNA polymerase sigma factors"/>
    <property type="match status" value="2"/>
</dbReference>
<keyword evidence="4" id="KW-0804">Transcription</keyword>
<dbReference type="InterPro" id="IPR013325">
    <property type="entry name" value="RNA_pol_sigma_r2"/>
</dbReference>
<feature type="coiled-coil region" evidence="5">
    <location>
        <begin position="542"/>
        <end position="572"/>
    </location>
</feature>
<keyword evidence="1" id="KW-0805">Transcription regulation</keyword>
<feature type="domain" description="RNA polymerase sigma-70 region 2" evidence="8">
    <location>
        <begin position="116"/>
        <end position="185"/>
    </location>
</feature>
<dbReference type="InterPro" id="IPR007627">
    <property type="entry name" value="RNA_pol_sigma70_r2"/>
</dbReference>
<dbReference type="InterPro" id="IPR000943">
    <property type="entry name" value="RNA_pol_sigma70"/>
</dbReference>
<evidence type="ECO:0000259" key="8">
    <source>
        <dbReference type="Pfam" id="PF04542"/>
    </source>
</evidence>
<protein>
    <submittedName>
        <fullName evidence="9">Sigma-70 family RNA polymerase sigma factor</fullName>
    </submittedName>
</protein>
<dbReference type="AlphaFoldDB" id="A0A9D1INW5"/>
<dbReference type="GO" id="GO:0006352">
    <property type="term" value="P:DNA-templated transcription initiation"/>
    <property type="evidence" value="ECO:0007669"/>
    <property type="project" value="InterPro"/>
</dbReference>
<dbReference type="Pfam" id="PF00140">
    <property type="entry name" value="Sigma70_r1_2"/>
    <property type="match status" value="1"/>
</dbReference>
<comment type="caution">
    <text evidence="9">The sequence shown here is derived from an EMBL/GenBank/DDBJ whole genome shotgun (WGS) entry which is preliminary data.</text>
</comment>
<keyword evidence="3" id="KW-0238">DNA-binding</keyword>
<dbReference type="GO" id="GO:0016987">
    <property type="term" value="F:sigma factor activity"/>
    <property type="evidence" value="ECO:0007669"/>
    <property type="project" value="UniProtKB-KW"/>
</dbReference>
<dbReference type="Pfam" id="PF04539">
    <property type="entry name" value="Sigma70_r3"/>
    <property type="match status" value="1"/>
</dbReference>
<dbReference type="NCBIfam" id="TIGR02937">
    <property type="entry name" value="sigma70-ECF"/>
    <property type="match status" value="1"/>
</dbReference>
<dbReference type="Proteomes" id="UP000824074">
    <property type="component" value="Unassembled WGS sequence"/>
</dbReference>
<dbReference type="InterPro" id="IPR013324">
    <property type="entry name" value="RNA_pol_sigma_r3/r4-like"/>
</dbReference>
<dbReference type="InterPro" id="IPR007624">
    <property type="entry name" value="RNA_pol_sigma70_r3"/>
</dbReference>
<accession>A0A9D1INW5</accession>
<dbReference type="Gene3D" id="1.10.10.10">
    <property type="entry name" value="Winged helix-like DNA-binding domain superfamily/Winged helix DNA-binding domain"/>
    <property type="match status" value="2"/>
</dbReference>
<dbReference type="EMBL" id="DVMT01000059">
    <property type="protein sequence ID" value="HIU40808.1"/>
    <property type="molecule type" value="Genomic_DNA"/>
</dbReference>
<dbReference type="Gene3D" id="1.10.601.10">
    <property type="entry name" value="RNA Polymerase Primary Sigma Factor"/>
    <property type="match status" value="1"/>
</dbReference>
<gene>
    <name evidence="9" type="ORF">IAB68_05875</name>
</gene>
<evidence type="ECO:0000256" key="5">
    <source>
        <dbReference type="SAM" id="Coils"/>
    </source>
</evidence>
<evidence type="ECO:0000313" key="10">
    <source>
        <dbReference type="Proteomes" id="UP000824074"/>
    </source>
</evidence>
<proteinExistence type="predicted"/>
<dbReference type="InterPro" id="IPR014284">
    <property type="entry name" value="RNA_pol_sigma-70_dom"/>
</dbReference>
<organism evidence="9 10">
    <name type="scientific">Candidatus Aphodocola excrementigallinarum</name>
    <dbReference type="NCBI Taxonomy" id="2840670"/>
    <lineage>
        <taxon>Bacteria</taxon>
        <taxon>Bacillati</taxon>
        <taxon>Bacillota</taxon>
        <taxon>Bacilli</taxon>
        <taxon>Candidatus Aphodocola</taxon>
    </lineage>
</organism>
<dbReference type="InterPro" id="IPR009042">
    <property type="entry name" value="RNA_pol_sigma70_r1_2"/>
</dbReference>
<evidence type="ECO:0000256" key="1">
    <source>
        <dbReference type="ARBA" id="ARBA00023015"/>
    </source>
</evidence>
<reference evidence="9" key="1">
    <citation type="submission" date="2020-10" db="EMBL/GenBank/DDBJ databases">
        <authorList>
            <person name="Gilroy R."/>
        </authorList>
    </citation>
    <scope>NUCLEOTIDE SEQUENCE</scope>
    <source>
        <strain evidence="9">CHK193-30670</strain>
    </source>
</reference>
<feature type="domain" description="RNA polymerase sigma-70 region 3" evidence="7">
    <location>
        <begin position="196"/>
        <end position="265"/>
    </location>
</feature>
<evidence type="ECO:0000256" key="2">
    <source>
        <dbReference type="ARBA" id="ARBA00023082"/>
    </source>
</evidence>
<dbReference type="GO" id="GO:0003677">
    <property type="term" value="F:DNA binding"/>
    <property type="evidence" value="ECO:0007669"/>
    <property type="project" value="UniProtKB-KW"/>
</dbReference>
<keyword evidence="5" id="KW-0175">Coiled coil</keyword>
<sequence length="689" mass="79483">MDKEKLINYINSNLIQKNNKKYLPVEKLDSLFVNDNFSEENINDIYEILDKEGVEIKEDKSEEEVSYDDIDKNAPMLDGVRAYLIEIGKFPLLTQEEEIKLATLSKQGDKNAFNKLINSNLRLVVSIAKKFNTKSMSFSDRIQEGNIGLAKAVERYDPSKGFRFSTYATWWIRQAITRAIADKDRLVRLPVHYVDRIRKVGNYIKSIEMKTGNKPTISQIAEHFGISVDKVNEILKNTVEWTSLDKPIGEDDDSTLGDFVADQSVPVEIMGEDTVTSKALEQLYKKVAKTDSKSKDIITEDQINANKRFSLENLLAFDGLVEAVYGFDLSDDFKKRYPNVKFIDSAEKSVVLNSSRKKEIILVSRINGDFTLEQLGDLFCLTRERIRQINARMLHKIVGRIVSGNSPIEKDSFKKEKARSQVNKAIRIVDEFYKKYNKKPTLLDISALRDLDSSVSLMQSMIKDCGVKINFIIKECFLKEFESEKTKNKKMSVSKTQFLNSLSLYENDLIEQKNKLLKFKSEEDDKSNSKTNDKASRKLLKVNELLNYVNILKRSIENYNKKTIDLENLQMRKNEIFISVSDLLEFCTNKIISQQIVLKLPKKDMCSLKQASDVLNKLKEKIPYECIKEHEKHNLSLSAKSNDVYKALSDAREYTIDEVKTLNSMLDNEKKYVDQNNMDYRINYEGKNK</sequence>
<evidence type="ECO:0000259" key="7">
    <source>
        <dbReference type="Pfam" id="PF04539"/>
    </source>
</evidence>
<dbReference type="Pfam" id="PF04542">
    <property type="entry name" value="Sigma70_r2"/>
    <property type="match status" value="1"/>
</dbReference>
<dbReference type="InterPro" id="IPR036388">
    <property type="entry name" value="WH-like_DNA-bd_sf"/>
</dbReference>